<protein>
    <submittedName>
        <fullName evidence="2">Uncharacterized protein</fullName>
    </submittedName>
</protein>
<name>A0A9N7VEU8_PLEPL</name>
<dbReference type="EMBL" id="CADEAL010003962">
    <property type="protein sequence ID" value="CAB1448009.1"/>
    <property type="molecule type" value="Genomic_DNA"/>
</dbReference>
<gene>
    <name evidence="2" type="ORF">PLEPLA_LOCUS35673</name>
</gene>
<dbReference type="AlphaFoldDB" id="A0A9N7VEU8"/>
<organism evidence="2 3">
    <name type="scientific">Pleuronectes platessa</name>
    <name type="common">European plaice</name>
    <dbReference type="NCBI Taxonomy" id="8262"/>
    <lineage>
        <taxon>Eukaryota</taxon>
        <taxon>Metazoa</taxon>
        <taxon>Chordata</taxon>
        <taxon>Craniata</taxon>
        <taxon>Vertebrata</taxon>
        <taxon>Euteleostomi</taxon>
        <taxon>Actinopterygii</taxon>
        <taxon>Neopterygii</taxon>
        <taxon>Teleostei</taxon>
        <taxon>Neoteleostei</taxon>
        <taxon>Acanthomorphata</taxon>
        <taxon>Carangaria</taxon>
        <taxon>Pleuronectiformes</taxon>
        <taxon>Pleuronectoidei</taxon>
        <taxon>Pleuronectidae</taxon>
        <taxon>Pleuronectes</taxon>
    </lineage>
</organism>
<reference evidence="2" key="1">
    <citation type="submission" date="2020-03" db="EMBL/GenBank/DDBJ databases">
        <authorList>
            <person name="Weist P."/>
        </authorList>
    </citation>
    <scope>NUCLEOTIDE SEQUENCE</scope>
</reference>
<proteinExistence type="predicted"/>
<feature type="region of interest" description="Disordered" evidence="1">
    <location>
        <begin position="1"/>
        <end position="46"/>
    </location>
</feature>
<accession>A0A9N7VEU8</accession>
<dbReference type="Proteomes" id="UP001153269">
    <property type="component" value="Unassembled WGS sequence"/>
</dbReference>
<evidence type="ECO:0000256" key="1">
    <source>
        <dbReference type="SAM" id="MobiDB-lite"/>
    </source>
</evidence>
<sequence length="113" mass="12187">MDDASSTSRRWRTDSANCMCRTGRGDGEEGGSAQHQKPGEGSILGTDCCNERPSTTPHCRIKSNALLRNSSSSEQGILSSSLISTTAPLASPKVQRACTKKHLHEFPLWSPDL</sequence>
<evidence type="ECO:0000313" key="3">
    <source>
        <dbReference type="Proteomes" id="UP001153269"/>
    </source>
</evidence>
<keyword evidence="3" id="KW-1185">Reference proteome</keyword>
<comment type="caution">
    <text evidence="2">The sequence shown here is derived from an EMBL/GenBank/DDBJ whole genome shotgun (WGS) entry which is preliminary data.</text>
</comment>
<evidence type="ECO:0000313" key="2">
    <source>
        <dbReference type="EMBL" id="CAB1448009.1"/>
    </source>
</evidence>